<dbReference type="Proteomes" id="UP001652642">
    <property type="component" value="Chromosome 2"/>
</dbReference>
<feature type="compositionally biased region" description="Basic and acidic residues" evidence="1">
    <location>
        <begin position="28"/>
        <end position="37"/>
    </location>
</feature>
<dbReference type="RefSeq" id="XP_072845060.1">
    <property type="nucleotide sequence ID" value="XM_072988959.1"/>
</dbReference>
<feature type="compositionally biased region" description="Pro residues" evidence="1">
    <location>
        <begin position="61"/>
        <end position="75"/>
    </location>
</feature>
<evidence type="ECO:0000256" key="1">
    <source>
        <dbReference type="SAM" id="MobiDB-lite"/>
    </source>
</evidence>
<dbReference type="Pfam" id="PF00134">
    <property type="entry name" value="Cyclin_N"/>
    <property type="match status" value="1"/>
</dbReference>
<dbReference type="Gene3D" id="1.10.472.10">
    <property type="entry name" value="Cyclin-like"/>
    <property type="match status" value="1"/>
</dbReference>
<dbReference type="SUPFAM" id="SSF47954">
    <property type="entry name" value="Cyclin-like"/>
    <property type="match status" value="1"/>
</dbReference>
<reference evidence="3" key="1">
    <citation type="submission" date="2025-05" db="UniProtKB">
        <authorList>
            <consortium name="RefSeq"/>
        </authorList>
    </citation>
    <scope>NUCLEOTIDE SEQUENCE [LARGE SCALE GENOMIC DNA]</scope>
</reference>
<sequence>MGSACSALSPRRRRRRRRGPQKEEEEEMRASLSREEAEGTFPPAGPSEGPALCRPRRPPRASSPPAPPGPPPPAAFFPGTGRAREGRPLPPRVPEGRQRVAAWMLEVCREQQRCREEEEAIFPLALNYADRCLGRVPCLEEHPLLLGVTCVLLASGCKWKETEECLRLPGQLRLTPGHLHDCARFVLWQQRRRRGRISSTPRACQAPALRPLPPSQQDTGHRAHPQTALVPLGAGEHPSAAGHPTRITVGGPTRPCLGLSPSRHLVSGQDLTASWATVIQADAGKSDEEGSASGIPLSLQGARPKQRAQQNQGQKAVPTGCADVCAGYKGTGQYPLSYQTLDRAQLRQRRQQRELTLEPIAEGKGPSAAQEQAGGTEGEAERVKVMGVWKSRNGRLHLIDVIKRRARGTCSLETQSQIIWESVQDGKGNYDPAKLREAIQEVSKDLILLKSFMRSGLRKEDLLPFHNRFHYYPDEAILQHTLEHLQVQRKMVAWGVAPRVPHRAQRPRQAAERRGEGGAPPPPPPPPPPGRSGASAPRRLREGLPRDHGWLAALRRRCCCCSGSKGEE</sequence>
<evidence type="ECO:0000313" key="4">
    <source>
        <dbReference type="RefSeq" id="XP_072845060.1"/>
    </source>
</evidence>
<feature type="compositionally biased region" description="Pro residues" evidence="1">
    <location>
        <begin position="519"/>
        <end position="530"/>
    </location>
</feature>
<feature type="compositionally biased region" description="Basic residues" evidence="1">
    <location>
        <begin position="10"/>
        <end position="19"/>
    </location>
</feature>
<proteinExistence type="predicted"/>
<protein>
    <recommendedName>
        <fullName evidence="2">Cyclin N-terminal domain-containing protein</fullName>
    </recommendedName>
</protein>
<organism evidence="3 4">
    <name type="scientific">Pogona vitticeps</name>
    <name type="common">central bearded dragon</name>
    <dbReference type="NCBI Taxonomy" id="103695"/>
    <lineage>
        <taxon>Eukaryota</taxon>
        <taxon>Metazoa</taxon>
        <taxon>Chordata</taxon>
        <taxon>Craniata</taxon>
        <taxon>Vertebrata</taxon>
        <taxon>Euteleostomi</taxon>
        <taxon>Lepidosauria</taxon>
        <taxon>Squamata</taxon>
        <taxon>Bifurcata</taxon>
        <taxon>Unidentata</taxon>
        <taxon>Episquamata</taxon>
        <taxon>Toxicofera</taxon>
        <taxon>Iguania</taxon>
        <taxon>Acrodonta</taxon>
        <taxon>Agamidae</taxon>
        <taxon>Amphibolurinae</taxon>
        <taxon>Pogona</taxon>
    </lineage>
</organism>
<keyword evidence="3" id="KW-1185">Reference proteome</keyword>
<accession>A0ABM5FI46</accession>
<feature type="region of interest" description="Disordered" evidence="1">
    <location>
        <begin position="284"/>
        <end position="317"/>
    </location>
</feature>
<feature type="region of interest" description="Disordered" evidence="1">
    <location>
        <begin position="1"/>
        <end position="94"/>
    </location>
</feature>
<name>A0ABM5FI46_9SAUR</name>
<dbReference type="InterPro" id="IPR006671">
    <property type="entry name" value="Cyclin_N"/>
</dbReference>
<feature type="region of interest" description="Disordered" evidence="1">
    <location>
        <begin position="498"/>
        <end position="546"/>
    </location>
</feature>
<dbReference type="GeneID" id="140704268"/>
<dbReference type="InterPro" id="IPR036915">
    <property type="entry name" value="Cyclin-like_sf"/>
</dbReference>
<gene>
    <name evidence="4" type="primary">LOC140704268</name>
</gene>
<evidence type="ECO:0000313" key="3">
    <source>
        <dbReference type="Proteomes" id="UP001652642"/>
    </source>
</evidence>
<evidence type="ECO:0000259" key="2">
    <source>
        <dbReference type="Pfam" id="PF00134"/>
    </source>
</evidence>
<feature type="domain" description="Cyclin N-terminal" evidence="2">
    <location>
        <begin position="95"/>
        <end position="162"/>
    </location>
</feature>
<reference evidence="4" key="2">
    <citation type="submission" date="2025-08" db="UniProtKB">
        <authorList>
            <consortium name="RefSeq"/>
        </authorList>
    </citation>
    <scope>IDENTIFICATION</scope>
</reference>
<feature type="region of interest" description="Disordered" evidence="1">
    <location>
        <begin position="198"/>
        <end position="255"/>
    </location>
</feature>
<feature type="region of interest" description="Disordered" evidence="1">
    <location>
        <begin position="356"/>
        <end position="379"/>
    </location>
</feature>